<name>A0A1F4TN66_UNCSA</name>
<dbReference type="EMBL" id="MEUI01000021">
    <property type="protein sequence ID" value="OGC34165.1"/>
    <property type="molecule type" value="Genomic_DNA"/>
</dbReference>
<dbReference type="AlphaFoldDB" id="A0A1F4TN66"/>
<accession>A0A1F4TN66</accession>
<sequence>MIDFNDQDFQRLEFSKEQLEKYLNSAQHDLAIAAGSDVEDVIFRFSCDALLKIGIYLIAKAGYKVRSRLGHHHKILEKTAQILRDENISILGNKMRQDRNVGLYAGGISVTRKECLEYLAFVKETFEKATRPRR</sequence>
<comment type="caution">
    <text evidence="1">The sequence shown here is derived from an EMBL/GenBank/DDBJ whole genome shotgun (WGS) entry which is preliminary data.</text>
</comment>
<evidence type="ECO:0008006" key="3">
    <source>
        <dbReference type="Google" id="ProtNLM"/>
    </source>
</evidence>
<gene>
    <name evidence="1" type="ORF">A2462_08050</name>
</gene>
<reference evidence="1 2" key="1">
    <citation type="journal article" date="2016" name="Nat. Commun.">
        <title>Thousands of microbial genomes shed light on interconnected biogeochemical processes in an aquifer system.</title>
        <authorList>
            <person name="Anantharaman K."/>
            <person name="Brown C.T."/>
            <person name="Hug L.A."/>
            <person name="Sharon I."/>
            <person name="Castelle C.J."/>
            <person name="Probst A.J."/>
            <person name="Thomas B.C."/>
            <person name="Singh A."/>
            <person name="Wilkins M.J."/>
            <person name="Karaoz U."/>
            <person name="Brodie E.L."/>
            <person name="Williams K.H."/>
            <person name="Hubbard S.S."/>
            <person name="Banfield J.F."/>
        </authorList>
    </citation>
    <scope>NUCLEOTIDE SEQUENCE [LARGE SCALE GENOMIC DNA]</scope>
</reference>
<protein>
    <recommendedName>
        <fullName evidence="3">HEPN domain-containing protein</fullName>
    </recommendedName>
</protein>
<dbReference type="Proteomes" id="UP000177309">
    <property type="component" value="Unassembled WGS sequence"/>
</dbReference>
<proteinExistence type="predicted"/>
<evidence type="ECO:0000313" key="2">
    <source>
        <dbReference type="Proteomes" id="UP000177309"/>
    </source>
</evidence>
<evidence type="ECO:0000313" key="1">
    <source>
        <dbReference type="EMBL" id="OGC34165.1"/>
    </source>
</evidence>
<organism evidence="1 2">
    <name type="scientific">candidate division WOR-1 bacterium RIFOXYC2_FULL_41_25</name>
    <dbReference type="NCBI Taxonomy" id="1802586"/>
    <lineage>
        <taxon>Bacteria</taxon>
        <taxon>Bacillati</taxon>
        <taxon>Saganbacteria</taxon>
    </lineage>
</organism>